<organism evidence="2 3">
    <name type="scientific">Hyphococcus aureus</name>
    <dbReference type="NCBI Taxonomy" id="2666033"/>
    <lineage>
        <taxon>Bacteria</taxon>
        <taxon>Pseudomonadati</taxon>
        <taxon>Pseudomonadota</taxon>
        <taxon>Alphaproteobacteria</taxon>
        <taxon>Parvularculales</taxon>
        <taxon>Parvularculaceae</taxon>
        <taxon>Hyphococcus</taxon>
    </lineage>
</organism>
<evidence type="ECO:0000313" key="2">
    <source>
        <dbReference type="EMBL" id="MFC6036531.1"/>
    </source>
</evidence>
<keyword evidence="3" id="KW-1185">Reference proteome</keyword>
<proteinExistence type="predicted"/>
<gene>
    <name evidence="2" type="ORF">ACFMB1_13320</name>
</gene>
<evidence type="ECO:0008006" key="4">
    <source>
        <dbReference type="Google" id="ProtNLM"/>
    </source>
</evidence>
<dbReference type="Proteomes" id="UP001596116">
    <property type="component" value="Unassembled WGS sequence"/>
</dbReference>
<sequence length="270" mass="30887">MLLRRIAEHVKAQNWTAVALDFVIVVVGVFIGIQVSNWNAARADRVEERQLLTRLHDEAGALLEIQKYEYSRHLPRIEAMGAIPALLFDPSPDHDLTEIECRLIAISHWLPAPSDELPILEESIATGRFDLISNEDVKAKLRGFALVRNRSRRQYEESINELFRLYSRHPDALWFVRKPVDEVKDIPVWLQRDSTQSAQRSGDGYRLWNECDLEQMRSDKVFLGEFADNFSRLNSYVERYQETIAALVDLDQALAAELGAPESSEAGKTP</sequence>
<feature type="transmembrane region" description="Helical" evidence="1">
    <location>
        <begin position="12"/>
        <end position="33"/>
    </location>
</feature>
<protein>
    <recommendedName>
        <fullName evidence="4">DUF4760 domain-containing protein</fullName>
    </recommendedName>
</protein>
<comment type="caution">
    <text evidence="2">The sequence shown here is derived from an EMBL/GenBank/DDBJ whole genome shotgun (WGS) entry which is preliminary data.</text>
</comment>
<dbReference type="RefSeq" id="WP_379882229.1">
    <property type="nucleotide sequence ID" value="NZ_JBHPON010000002.1"/>
</dbReference>
<keyword evidence="1" id="KW-0812">Transmembrane</keyword>
<evidence type="ECO:0000313" key="3">
    <source>
        <dbReference type="Proteomes" id="UP001596116"/>
    </source>
</evidence>
<name>A0ABW1L0W1_9PROT</name>
<keyword evidence="1" id="KW-0472">Membrane</keyword>
<dbReference type="EMBL" id="JBHPON010000002">
    <property type="protein sequence ID" value="MFC6036531.1"/>
    <property type="molecule type" value="Genomic_DNA"/>
</dbReference>
<keyword evidence="1" id="KW-1133">Transmembrane helix</keyword>
<evidence type="ECO:0000256" key="1">
    <source>
        <dbReference type="SAM" id="Phobius"/>
    </source>
</evidence>
<accession>A0ABW1L0W1</accession>
<reference evidence="2 3" key="1">
    <citation type="submission" date="2024-09" db="EMBL/GenBank/DDBJ databases">
        <authorList>
            <person name="Zhang Z.-H."/>
        </authorList>
    </citation>
    <scope>NUCLEOTIDE SEQUENCE [LARGE SCALE GENOMIC DNA]</scope>
    <source>
        <strain evidence="2 3">HHTR114</strain>
    </source>
</reference>